<dbReference type="InterPro" id="IPR038763">
    <property type="entry name" value="DHH_sf"/>
</dbReference>
<evidence type="ECO:0000256" key="3">
    <source>
        <dbReference type="ARBA" id="ARBA00022801"/>
    </source>
</evidence>
<dbReference type="Proteomes" id="UP000226031">
    <property type="component" value="Unassembled WGS sequence"/>
</dbReference>
<evidence type="ECO:0000313" key="7">
    <source>
        <dbReference type="EMBL" id="PGH32368.1"/>
    </source>
</evidence>
<evidence type="ECO:0000256" key="2">
    <source>
        <dbReference type="ARBA" id="ARBA00022723"/>
    </source>
</evidence>
<name>A0A2B7ZGS3_9EURO</name>
<protein>
    <recommendedName>
        <fullName evidence="6">DHHA2 domain-containing protein</fullName>
    </recommendedName>
</protein>
<dbReference type="SUPFAM" id="SSF64182">
    <property type="entry name" value="DHH phosphoesterases"/>
    <property type="match status" value="1"/>
</dbReference>
<dbReference type="AlphaFoldDB" id="A0A2B7ZGS3"/>
<keyword evidence="4" id="KW-0464">Manganese</keyword>
<dbReference type="Gene3D" id="3.10.310.20">
    <property type="entry name" value="DHHA2 domain"/>
    <property type="match status" value="1"/>
</dbReference>
<dbReference type="GO" id="GO:0005737">
    <property type="term" value="C:cytoplasm"/>
    <property type="evidence" value="ECO:0007669"/>
    <property type="project" value="InterPro"/>
</dbReference>
<dbReference type="Pfam" id="PF01368">
    <property type="entry name" value="DHH"/>
    <property type="match status" value="1"/>
</dbReference>
<feature type="region of interest" description="Disordered" evidence="5">
    <location>
        <begin position="166"/>
        <end position="197"/>
    </location>
</feature>
<evidence type="ECO:0000259" key="6">
    <source>
        <dbReference type="SMART" id="SM01131"/>
    </source>
</evidence>
<feature type="domain" description="DHHA2" evidence="6">
    <location>
        <begin position="382"/>
        <end position="573"/>
    </location>
</feature>
<comment type="caution">
    <text evidence="7">The sequence shown here is derived from an EMBL/GenBank/DDBJ whole genome shotgun (WGS) entry which is preliminary data.</text>
</comment>
<dbReference type="PANTHER" id="PTHR12112">
    <property type="entry name" value="BNIP - RELATED"/>
    <property type="match status" value="1"/>
</dbReference>
<accession>A0A2B7ZGS3</accession>
<keyword evidence="3" id="KW-0378">Hydrolase</keyword>
<dbReference type="GO" id="GO:0004309">
    <property type="term" value="F:exopolyphosphatase activity"/>
    <property type="evidence" value="ECO:0007669"/>
    <property type="project" value="TreeGrafter"/>
</dbReference>
<evidence type="ECO:0000313" key="8">
    <source>
        <dbReference type="Proteomes" id="UP000226031"/>
    </source>
</evidence>
<dbReference type="InterPro" id="IPR038222">
    <property type="entry name" value="DHHA2_dom_sf"/>
</dbReference>
<dbReference type="EMBL" id="PDND01000095">
    <property type="protein sequence ID" value="PGH32368.1"/>
    <property type="molecule type" value="Genomic_DNA"/>
</dbReference>
<dbReference type="VEuPathDB" id="FungiDB:EMCG_03843"/>
<organism evidence="7 8">
    <name type="scientific">[Emmonsia] crescens</name>
    <dbReference type="NCBI Taxonomy" id="73230"/>
    <lineage>
        <taxon>Eukaryota</taxon>
        <taxon>Fungi</taxon>
        <taxon>Dikarya</taxon>
        <taxon>Ascomycota</taxon>
        <taxon>Pezizomycotina</taxon>
        <taxon>Eurotiomycetes</taxon>
        <taxon>Eurotiomycetidae</taxon>
        <taxon>Onygenales</taxon>
        <taxon>Ajellomycetaceae</taxon>
        <taxon>Emergomyces</taxon>
    </lineage>
</organism>
<keyword evidence="8" id="KW-1185">Reference proteome</keyword>
<proteinExistence type="predicted"/>
<dbReference type="InterPro" id="IPR004097">
    <property type="entry name" value="DHHA2"/>
</dbReference>
<evidence type="ECO:0000256" key="1">
    <source>
        <dbReference type="ARBA" id="ARBA00001936"/>
    </source>
</evidence>
<comment type="cofactor">
    <cofactor evidence="1">
        <name>Mn(2+)</name>
        <dbReference type="ChEBI" id="CHEBI:29035"/>
    </cofactor>
</comment>
<gene>
    <name evidence="7" type="ORF">GX50_04848</name>
</gene>
<dbReference type="InterPro" id="IPR001667">
    <property type="entry name" value="DDH_dom"/>
</dbReference>
<sequence length="578" mass="63180">MSKPTSFTRRLDLFRFLKQTHASSHYSHSQQLPPISSSSSISTAQTKCQIYVLGNPSADLDSIISAIIYSYFATRVISASPASVTSSSGREGGENILRQYIPLIDLPDVHAGKELARLRPEFVTALRLAVGWDEGRVSGNEYHAENSLENSVLTVADLKERLVELDRTTASSGRGKETEAPNTRNYEEAASKSSNHIADGQKNLNIMMVDWNALPKLPPKGEKRGIEGLSDALPGLKISVVGCIDHHDDEFFVSRESDSHPYDPRCIQTGVGSCTSLVVRELRAQGLWLDDVSCSSDPTTTTMVAETREDQTAIYEAQVAKLAMAAILIDTANMTAKSKVSAVDTAVVAFLEAKIRAGIKAHFRSNPQFATGGADWDRQSFYDAIALVKENSVENLTVQEVLGRDYKEWTETVTTKTTSSGTNSNTTMKLGICCMVKPLSWLVEKCIRESKDVATTPTDTRCTTPLFKYLSSFATEKHLDLVAVMTAFRTPAPKSEFYRELLLYSLNRECLPGVESFEAAAAGELGLEEGVWIGDFALTGGTGDNNGCYKRVWKQIDVSKSRKQVAPLLRGALCGSAD</sequence>
<evidence type="ECO:0000256" key="5">
    <source>
        <dbReference type="SAM" id="MobiDB-lite"/>
    </source>
</evidence>
<reference evidence="7 8" key="1">
    <citation type="submission" date="2017-10" db="EMBL/GenBank/DDBJ databases">
        <title>Comparative genomics in systemic dimorphic fungi from Ajellomycetaceae.</title>
        <authorList>
            <person name="Munoz J.F."/>
            <person name="Mcewen J.G."/>
            <person name="Clay O.K."/>
            <person name="Cuomo C.A."/>
        </authorList>
    </citation>
    <scope>NUCLEOTIDE SEQUENCE [LARGE SCALE GENOMIC DNA]</scope>
    <source>
        <strain evidence="7 8">UAMH4076</strain>
    </source>
</reference>
<dbReference type="Pfam" id="PF02833">
    <property type="entry name" value="DHHA2"/>
    <property type="match status" value="1"/>
</dbReference>
<evidence type="ECO:0000256" key="4">
    <source>
        <dbReference type="ARBA" id="ARBA00023211"/>
    </source>
</evidence>
<feature type="compositionally biased region" description="Basic and acidic residues" evidence="5">
    <location>
        <begin position="174"/>
        <end position="190"/>
    </location>
</feature>
<dbReference type="SMART" id="SM01131">
    <property type="entry name" value="DHHA2"/>
    <property type="match status" value="1"/>
</dbReference>
<keyword evidence="2" id="KW-0479">Metal-binding</keyword>
<dbReference type="STRING" id="73230.A0A2B7ZGS3"/>
<dbReference type="Gene3D" id="3.90.1640.10">
    <property type="entry name" value="inorganic pyrophosphatase (n-terminal core)"/>
    <property type="match status" value="1"/>
</dbReference>
<dbReference type="PANTHER" id="PTHR12112:SF39">
    <property type="entry name" value="EG:152A3.5 PROTEIN (FBGN0003116_PN PROTEIN)"/>
    <property type="match status" value="1"/>
</dbReference>